<protein>
    <submittedName>
        <fullName evidence="2">Uncharacterized protein</fullName>
    </submittedName>
</protein>
<evidence type="ECO:0000256" key="1">
    <source>
        <dbReference type="SAM" id="Phobius"/>
    </source>
</evidence>
<evidence type="ECO:0000313" key="3">
    <source>
        <dbReference type="Proteomes" id="UP000006048"/>
    </source>
</evidence>
<feature type="transmembrane region" description="Helical" evidence="1">
    <location>
        <begin position="25"/>
        <end position="41"/>
    </location>
</feature>
<dbReference type="AlphaFoldDB" id="I4B7M6"/>
<keyword evidence="1" id="KW-0472">Membrane</keyword>
<reference evidence="2 3" key="1">
    <citation type="submission" date="2012-06" db="EMBL/GenBank/DDBJ databases">
        <title>The complete chromosome of genome of Turneriella parva DSM 21527.</title>
        <authorList>
            <consortium name="US DOE Joint Genome Institute (JGI-PGF)"/>
            <person name="Lucas S."/>
            <person name="Han J."/>
            <person name="Lapidus A."/>
            <person name="Bruce D."/>
            <person name="Goodwin L."/>
            <person name="Pitluck S."/>
            <person name="Peters L."/>
            <person name="Kyrpides N."/>
            <person name="Mavromatis K."/>
            <person name="Ivanova N."/>
            <person name="Mikhailova N."/>
            <person name="Chertkov O."/>
            <person name="Detter J.C."/>
            <person name="Tapia R."/>
            <person name="Han C."/>
            <person name="Land M."/>
            <person name="Hauser L."/>
            <person name="Markowitz V."/>
            <person name="Cheng J.-F."/>
            <person name="Hugenholtz P."/>
            <person name="Woyke T."/>
            <person name="Wu D."/>
            <person name="Gronow S."/>
            <person name="Wellnitz S."/>
            <person name="Brambilla E."/>
            <person name="Klenk H.-P."/>
            <person name="Eisen J.A."/>
        </authorList>
    </citation>
    <scope>NUCLEOTIDE SEQUENCE [LARGE SCALE GENOMIC DNA]</scope>
    <source>
        <strain evidence="3">ATCC BAA-1111 / DSM 21527 / NCTC 11395 / H</strain>
    </source>
</reference>
<organism evidence="2 3">
    <name type="scientific">Turneriella parva (strain ATCC BAA-1111 / DSM 21527 / NCTC 11395 / H)</name>
    <name type="common">Leptospira parva</name>
    <dbReference type="NCBI Taxonomy" id="869212"/>
    <lineage>
        <taxon>Bacteria</taxon>
        <taxon>Pseudomonadati</taxon>
        <taxon>Spirochaetota</taxon>
        <taxon>Spirochaetia</taxon>
        <taxon>Leptospirales</taxon>
        <taxon>Leptospiraceae</taxon>
        <taxon>Turneriella</taxon>
    </lineage>
</organism>
<keyword evidence="1" id="KW-1133">Transmembrane helix</keyword>
<dbReference type="KEGG" id="tpx:Turpa_2643"/>
<sequence>MAEVLEAIGMCTQTEVSCNLPKGCMMRKIFLILLLALPLYANMRAPVMIKRGASALKSVSAAKMEVLSESLEFDCPAAYTGGVNLTFFADAACSARVTYRIRSQALSVQLAFVYSGTSEISWQLAGKTYTSKPAPLSSQQKSCPHCPQSLARLQTALQTLDLAEGENTLVISYRQPLEFRESGHNYFSAGKWKQGFSYELWPIAEWQWATGFHADLRLSIAARDGFLGIGYKDDTIRCYIDEDGKFSEVDLSLSKPSAGARSASARVEPKRAPQRLRCEYAAG</sequence>
<accession>I4B7M6</accession>
<keyword evidence="1" id="KW-0812">Transmembrane</keyword>
<name>I4B7M6_TURPD</name>
<evidence type="ECO:0000313" key="2">
    <source>
        <dbReference type="EMBL" id="AFM13283.1"/>
    </source>
</evidence>
<dbReference type="EMBL" id="CP002959">
    <property type="protein sequence ID" value="AFM13283.1"/>
    <property type="molecule type" value="Genomic_DNA"/>
</dbReference>
<dbReference type="HOGENOM" id="CLU_983327_0_0_12"/>
<gene>
    <name evidence="2" type="ordered locus">Turpa_2643</name>
</gene>
<dbReference type="Proteomes" id="UP000006048">
    <property type="component" value="Chromosome"/>
</dbReference>
<dbReference type="OrthoDB" id="6636206at2"/>
<keyword evidence="3" id="KW-1185">Reference proteome</keyword>
<dbReference type="RefSeq" id="WP_014803788.1">
    <property type="nucleotide sequence ID" value="NC_018020.1"/>
</dbReference>
<proteinExistence type="predicted"/>